<evidence type="ECO:0000313" key="8">
    <source>
        <dbReference type="EMBL" id="PWJ76867.1"/>
    </source>
</evidence>
<dbReference type="RefSeq" id="WP_109625999.1">
    <property type="nucleotide sequence ID" value="NZ_JANKBI010000023.1"/>
</dbReference>
<keyword evidence="9" id="KW-1185">Reference proteome</keyword>
<dbReference type="EMBL" id="QGGY01000004">
    <property type="protein sequence ID" value="PWJ76867.1"/>
    <property type="molecule type" value="Genomic_DNA"/>
</dbReference>
<sequence>MVVSLIIFALLGILGLVSAGESAGGEKRKMLLPFWKMGVWTARHTGLQKMGQGKDRLRYDLKALEQEEGYVAEQQYYARKLETVFLVLFIGSGMAAFAAIAVQDTGNEVRDTLERPAFGQSPAEEELKAVAEGEKETNSIFVTVTPRQLTDEEIKEAFLRAEEEIEESLPGENSSLDEVRGGLKLIKTAAEGTVEVDWTVTPFGIIDDGGAVTGEVSQEGELVNLSAELSCQDQKAEYKAFARIYPPKLDEKGRFLADMEEAVAKADQEGINEDIMVLPREISGRNVTWVEEKVPLPQMICAFSLLAAVCMYFRKDSDIHKRAGLRRRQLILDYPQMLFKMSMLLGAGLTIREAFTKIAFEYRSSAGKDKRAVYEEMLYSCREMQRGVAEADAYENFGRRCQETCYVKLGAVLAQHLKKGSKGLGEFLETEAINALEERRQMVQKMGEEAGTKLLLPMMLMLILVLVILMVPAVMSF</sequence>
<dbReference type="InterPro" id="IPR018076">
    <property type="entry name" value="T2SS_GspF_dom"/>
</dbReference>
<reference evidence="8 9" key="1">
    <citation type="submission" date="2018-05" db="EMBL/GenBank/DDBJ databases">
        <authorList>
            <person name="Goeker M."/>
            <person name="Huntemann M."/>
            <person name="Clum A."/>
            <person name="Pillay M."/>
            <person name="Palaniappan K."/>
            <person name="Varghese N."/>
            <person name="Mikhailova N."/>
            <person name="Stamatis D."/>
            <person name="Reddy T."/>
            <person name="Daum C."/>
            <person name="Shapiro N."/>
            <person name="Ivanova N."/>
            <person name="Kyrpides N."/>
            <person name="Woyke T."/>
        </authorList>
    </citation>
    <scope>NUCLEOTIDE SEQUENCE [LARGE SCALE GENOMIC DNA]</scope>
    <source>
        <strain evidence="8 9">DSM 26524</strain>
    </source>
</reference>
<evidence type="ECO:0000313" key="9">
    <source>
        <dbReference type="Proteomes" id="UP000245412"/>
    </source>
</evidence>
<comment type="subcellular location">
    <subcellularLocation>
        <location evidence="1">Cell membrane</location>
        <topology evidence="1">Multi-pass membrane protein</topology>
    </subcellularLocation>
</comment>
<dbReference type="PANTHER" id="PTHR35007:SF2">
    <property type="entry name" value="PILUS ASSEMBLE PROTEIN"/>
    <property type="match status" value="1"/>
</dbReference>
<dbReference type="AlphaFoldDB" id="A0AB73T6P7"/>
<evidence type="ECO:0000256" key="4">
    <source>
        <dbReference type="ARBA" id="ARBA00022989"/>
    </source>
</evidence>
<keyword evidence="2" id="KW-1003">Cell membrane</keyword>
<evidence type="ECO:0000256" key="5">
    <source>
        <dbReference type="ARBA" id="ARBA00023136"/>
    </source>
</evidence>
<dbReference type="Pfam" id="PF00482">
    <property type="entry name" value="T2SSF"/>
    <property type="match status" value="1"/>
</dbReference>
<feature type="transmembrane region" description="Helical" evidence="6">
    <location>
        <begin position="454"/>
        <end position="475"/>
    </location>
</feature>
<comment type="caution">
    <text evidence="8">The sequence shown here is derived from an EMBL/GenBank/DDBJ whole genome shotgun (WGS) entry which is preliminary data.</text>
</comment>
<keyword evidence="5 6" id="KW-0472">Membrane</keyword>
<dbReference type="PANTHER" id="PTHR35007">
    <property type="entry name" value="INTEGRAL MEMBRANE PROTEIN-RELATED"/>
    <property type="match status" value="1"/>
</dbReference>
<protein>
    <submittedName>
        <fullName evidence="8">Type II secretion system protein F (GspF)</fullName>
    </submittedName>
</protein>
<feature type="domain" description="Type II secretion system protein GspF" evidence="7">
    <location>
        <begin position="340"/>
        <end position="472"/>
    </location>
</feature>
<keyword evidence="3 6" id="KW-0812">Transmembrane</keyword>
<dbReference type="GO" id="GO:0005886">
    <property type="term" value="C:plasma membrane"/>
    <property type="evidence" value="ECO:0007669"/>
    <property type="project" value="UniProtKB-SubCell"/>
</dbReference>
<dbReference type="Proteomes" id="UP000245412">
    <property type="component" value="Unassembled WGS sequence"/>
</dbReference>
<evidence type="ECO:0000256" key="3">
    <source>
        <dbReference type="ARBA" id="ARBA00022692"/>
    </source>
</evidence>
<proteinExistence type="predicted"/>
<accession>A0AB73T6P7</accession>
<evidence type="ECO:0000256" key="1">
    <source>
        <dbReference type="ARBA" id="ARBA00004651"/>
    </source>
</evidence>
<keyword evidence="4 6" id="KW-1133">Transmembrane helix</keyword>
<evidence type="ECO:0000256" key="2">
    <source>
        <dbReference type="ARBA" id="ARBA00022475"/>
    </source>
</evidence>
<evidence type="ECO:0000256" key="6">
    <source>
        <dbReference type="SAM" id="Phobius"/>
    </source>
</evidence>
<name>A0AB73T6P7_9FIRM</name>
<evidence type="ECO:0000259" key="7">
    <source>
        <dbReference type="Pfam" id="PF00482"/>
    </source>
</evidence>
<gene>
    <name evidence="8" type="ORF">C7383_104316</name>
</gene>
<organism evidence="8 9">
    <name type="scientific">Murimonas intestini</name>
    <dbReference type="NCBI Taxonomy" id="1337051"/>
    <lineage>
        <taxon>Bacteria</taxon>
        <taxon>Bacillati</taxon>
        <taxon>Bacillota</taxon>
        <taxon>Clostridia</taxon>
        <taxon>Lachnospirales</taxon>
        <taxon>Lachnospiraceae</taxon>
        <taxon>Murimonas</taxon>
    </lineage>
</organism>